<dbReference type="GO" id="GO:0005737">
    <property type="term" value="C:cytoplasm"/>
    <property type="evidence" value="ECO:0007669"/>
    <property type="project" value="UniProtKB-SubCell"/>
</dbReference>
<evidence type="ECO:0000256" key="3">
    <source>
        <dbReference type="ARBA" id="ARBA00023015"/>
    </source>
</evidence>
<dbReference type="FunFam" id="1.10.10.10:FF:000163">
    <property type="entry name" value="MarR family transcriptional regulator"/>
    <property type="match status" value="1"/>
</dbReference>
<evidence type="ECO:0000256" key="6">
    <source>
        <dbReference type="ARBA" id="ARBA00046337"/>
    </source>
</evidence>
<dbReference type="PROSITE" id="PS50995">
    <property type="entry name" value="HTH_MARR_2"/>
    <property type="match status" value="1"/>
</dbReference>
<dbReference type="GO" id="GO:0003700">
    <property type="term" value="F:DNA-binding transcription factor activity"/>
    <property type="evidence" value="ECO:0007669"/>
    <property type="project" value="InterPro"/>
</dbReference>
<organism evidence="10 11">
    <name type="scientific">Sphingobacterium corticibacter</name>
    <dbReference type="NCBI Taxonomy" id="2171749"/>
    <lineage>
        <taxon>Bacteria</taxon>
        <taxon>Pseudomonadati</taxon>
        <taxon>Bacteroidota</taxon>
        <taxon>Sphingobacteriia</taxon>
        <taxon>Sphingobacteriales</taxon>
        <taxon>Sphingobacteriaceae</taxon>
        <taxon>Sphingobacterium</taxon>
    </lineage>
</organism>
<evidence type="ECO:0000313" key="11">
    <source>
        <dbReference type="Proteomes" id="UP000245627"/>
    </source>
</evidence>
<dbReference type="Gene3D" id="1.10.10.10">
    <property type="entry name" value="Winged helix-like DNA-binding domain superfamily/Winged helix DNA-binding domain"/>
    <property type="match status" value="1"/>
</dbReference>
<accession>A0A2T8HKL7</accession>
<name>A0A2T8HKL7_9SPHI</name>
<comment type="caution">
    <text evidence="10">The sequence shown here is derived from an EMBL/GenBank/DDBJ whole genome shotgun (WGS) entry which is preliminary data.</text>
</comment>
<dbReference type="Pfam" id="PF22381">
    <property type="entry name" value="Staph_reg_Sar_Rot"/>
    <property type="match status" value="1"/>
</dbReference>
<keyword evidence="11" id="KW-1185">Reference proteome</keyword>
<comment type="subcellular location">
    <subcellularLocation>
        <location evidence="1">Cytoplasm</location>
    </subcellularLocation>
</comment>
<keyword evidence="4" id="KW-0238">DNA-binding</keyword>
<dbReference type="InterPro" id="IPR000835">
    <property type="entry name" value="HTH_MarR-typ"/>
</dbReference>
<dbReference type="OrthoDB" id="9806864at2"/>
<dbReference type="SUPFAM" id="SSF46785">
    <property type="entry name" value="Winged helix' DNA-binding domain"/>
    <property type="match status" value="1"/>
</dbReference>
<evidence type="ECO:0000256" key="8">
    <source>
        <dbReference type="ARBA" id="ARBA00047207"/>
    </source>
</evidence>
<reference evidence="10 11" key="1">
    <citation type="submission" date="2018-04" db="EMBL/GenBank/DDBJ databases">
        <title>Sphingobacterium cortibacter sp. nov.</title>
        <authorList>
            <person name="Li Y."/>
        </authorList>
    </citation>
    <scope>NUCLEOTIDE SEQUENCE [LARGE SCALE GENOMIC DNA]</scope>
    <source>
        <strain evidence="10 11">2c-3</strain>
    </source>
</reference>
<dbReference type="AlphaFoldDB" id="A0A2T8HKL7"/>
<keyword evidence="2" id="KW-0963">Cytoplasm</keyword>
<dbReference type="InterPro" id="IPR055166">
    <property type="entry name" value="Transc_reg_Sar_Rot_HTH"/>
</dbReference>
<feature type="domain" description="HTH marR-type" evidence="9">
    <location>
        <begin position="18"/>
        <end position="148"/>
    </location>
</feature>
<gene>
    <name evidence="10" type="ORF">DC487_08750</name>
</gene>
<evidence type="ECO:0000256" key="1">
    <source>
        <dbReference type="ARBA" id="ARBA00004496"/>
    </source>
</evidence>
<dbReference type="PRINTS" id="PR00598">
    <property type="entry name" value="HTHMARR"/>
</dbReference>
<protein>
    <recommendedName>
        <fullName evidence="7">HTH-type transcriptional regulator SarZ</fullName>
    </recommendedName>
    <alternativeName>
        <fullName evidence="8">Staphylococcal accessory regulator Z</fullName>
    </alternativeName>
</protein>
<keyword evidence="3" id="KW-0805">Transcription regulation</keyword>
<evidence type="ECO:0000313" key="10">
    <source>
        <dbReference type="EMBL" id="PVH25997.1"/>
    </source>
</evidence>
<keyword evidence="5" id="KW-0804">Transcription</keyword>
<evidence type="ECO:0000256" key="2">
    <source>
        <dbReference type="ARBA" id="ARBA00022490"/>
    </source>
</evidence>
<dbReference type="InterPro" id="IPR036390">
    <property type="entry name" value="WH_DNA-bd_sf"/>
</dbReference>
<dbReference type="Proteomes" id="UP000245627">
    <property type="component" value="Unassembled WGS sequence"/>
</dbReference>
<sequence length="153" mass="17372">MYLCDVNNVEDNKQLKLKSQLCFPIYALARDIVAAYRPLLEALDLTYPQYLALLVLWEKEEQSVSQLGEQLDLDSGTLTPLLKRLEQKGLVNRKRSTTDERSVLISLTEAGSKLQFEAANIPSKLMEAMPVSAAELKTLQHIICKIRKNIRKI</sequence>
<evidence type="ECO:0000256" key="5">
    <source>
        <dbReference type="ARBA" id="ARBA00023163"/>
    </source>
</evidence>
<proteinExistence type="inferred from homology"/>
<evidence type="ECO:0000259" key="9">
    <source>
        <dbReference type="PROSITE" id="PS50995"/>
    </source>
</evidence>
<dbReference type="PANTHER" id="PTHR42756">
    <property type="entry name" value="TRANSCRIPTIONAL REGULATOR, MARR"/>
    <property type="match status" value="1"/>
</dbReference>
<evidence type="ECO:0000256" key="4">
    <source>
        <dbReference type="ARBA" id="ARBA00023125"/>
    </source>
</evidence>
<dbReference type="PANTHER" id="PTHR42756:SF1">
    <property type="entry name" value="TRANSCRIPTIONAL REPRESSOR OF EMRAB OPERON"/>
    <property type="match status" value="1"/>
</dbReference>
<dbReference type="GO" id="GO:0003677">
    <property type="term" value="F:DNA binding"/>
    <property type="evidence" value="ECO:0007669"/>
    <property type="project" value="UniProtKB-KW"/>
</dbReference>
<dbReference type="InterPro" id="IPR036388">
    <property type="entry name" value="WH-like_DNA-bd_sf"/>
</dbReference>
<dbReference type="EMBL" id="QDKG01000002">
    <property type="protein sequence ID" value="PVH25997.1"/>
    <property type="molecule type" value="Genomic_DNA"/>
</dbReference>
<evidence type="ECO:0000256" key="7">
    <source>
        <dbReference type="ARBA" id="ARBA00047188"/>
    </source>
</evidence>
<comment type="similarity">
    <text evidence="6">Belongs to the SarZ family.</text>
</comment>
<dbReference type="SMART" id="SM00347">
    <property type="entry name" value="HTH_MARR"/>
    <property type="match status" value="1"/>
</dbReference>